<feature type="non-terminal residue" evidence="2">
    <location>
        <position position="247"/>
    </location>
</feature>
<keyword evidence="1" id="KW-0472">Membrane</keyword>
<evidence type="ECO:0000256" key="1">
    <source>
        <dbReference type="SAM" id="Phobius"/>
    </source>
</evidence>
<gene>
    <name evidence="2" type="ORF">S03H2_17356</name>
</gene>
<comment type="caution">
    <text evidence="2">The sequence shown here is derived from an EMBL/GenBank/DDBJ whole genome shotgun (WGS) entry which is preliminary data.</text>
</comment>
<evidence type="ECO:0000313" key="2">
    <source>
        <dbReference type="EMBL" id="GAH46318.1"/>
    </source>
</evidence>
<dbReference type="AlphaFoldDB" id="X1HLX7"/>
<reference evidence="2" key="1">
    <citation type="journal article" date="2014" name="Front. Microbiol.">
        <title>High frequency of phylogenetically diverse reductive dehalogenase-homologous genes in deep subseafloor sedimentary metagenomes.</title>
        <authorList>
            <person name="Kawai M."/>
            <person name="Futagami T."/>
            <person name="Toyoda A."/>
            <person name="Takaki Y."/>
            <person name="Nishi S."/>
            <person name="Hori S."/>
            <person name="Arai W."/>
            <person name="Tsubouchi T."/>
            <person name="Morono Y."/>
            <person name="Uchiyama I."/>
            <person name="Ito T."/>
            <person name="Fujiyama A."/>
            <person name="Inagaki F."/>
            <person name="Takami H."/>
        </authorList>
    </citation>
    <scope>NUCLEOTIDE SEQUENCE</scope>
    <source>
        <strain evidence="2">Expedition CK06-06</strain>
    </source>
</reference>
<keyword evidence="1" id="KW-1133">Transmembrane helix</keyword>
<proteinExistence type="predicted"/>
<organism evidence="2">
    <name type="scientific">marine sediment metagenome</name>
    <dbReference type="NCBI Taxonomy" id="412755"/>
    <lineage>
        <taxon>unclassified sequences</taxon>
        <taxon>metagenomes</taxon>
        <taxon>ecological metagenomes</taxon>
    </lineage>
</organism>
<name>X1HLX7_9ZZZZ</name>
<keyword evidence="1" id="KW-0812">Transmembrane</keyword>
<protein>
    <submittedName>
        <fullName evidence="2">Uncharacterized protein</fullName>
    </submittedName>
</protein>
<dbReference type="EMBL" id="BARU01008945">
    <property type="protein sequence ID" value="GAH46318.1"/>
    <property type="molecule type" value="Genomic_DNA"/>
</dbReference>
<accession>X1HLX7</accession>
<feature type="transmembrane region" description="Helical" evidence="1">
    <location>
        <begin position="21"/>
        <end position="38"/>
    </location>
</feature>
<sequence>MAKLKAKKETKGKPPKRGLPWFVWLAIGLGIVAIVAFVRTSPTCGPTGSSYPGELKAAIIDQLYSLQPNQAFINEITRELEDYGLEVELYQGDEITVDLHRQLPGLGYKVIIFRAHSGLLGSEGEIIKRTCLFTNERYRETRHVAEQLSDQLAMARIDENNPWVFAIGDEFVTQSMQGQFDNTVVIMMGCSCLYLDDLAQAFIEKGASAYLAWNGTVDLSYVDDAALSLVRNLCTENLTVREAVAKT</sequence>